<keyword evidence="1" id="KW-0472">Membrane</keyword>
<dbReference type="PANTHER" id="PTHR43630:SF2">
    <property type="entry name" value="GLYCOSYLTRANSFERASE"/>
    <property type="match status" value="1"/>
</dbReference>
<evidence type="ECO:0000256" key="1">
    <source>
        <dbReference type="SAM" id="Phobius"/>
    </source>
</evidence>
<dbReference type="PANTHER" id="PTHR43630">
    <property type="entry name" value="POLY-BETA-1,6-N-ACETYL-D-GLUCOSAMINE SYNTHASE"/>
    <property type="match status" value="1"/>
</dbReference>
<dbReference type="Gene3D" id="3.90.550.10">
    <property type="entry name" value="Spore Coat Polysaccharide Biosynthesis Protein SpsA, Chain A"/>
    <property type="match status" value="1"/>
</dbReference>
<keyword evidence="1" id="KW-0812">Transmembrane</keyword>
<feature type="domain" description="Glycosyltransferase 2-like" evidence="2">
    <location>
        <begin position="11"/>
        <end position="133"/>
    </location>
</feature>
<comment type="caution">
    <text evidence="3">The sequence shown here is derived from an EMBL/GenBank/DDBJ whole genome shotgun (WGS) entry which is preliminary data.</text>
</comment>
<sequence length="335" mass="37354">MVRSLKLPTVSVIVPARNEEKFIERCVESLLDCDYPGELIEVIVVDGMSEDGTRDIVNEISIRDNRLLLIDNEKKITPVAMNLGVKASKGEYIFLSGAHSEMPSDYISKCVKHAIETGADNVGGVMKTVPRVKSSVGMAISKVLSSPLGVGGAKFRTGVSKPTEVDTVPFGCYKREVFDRIGYFNEQLVRNQDIEFNLRLKRAGGRIILFPDIELTYYSRSTFKELWKNNFGNGFWIIAGSKYADLPFSIRHLVPLIFVLTLLIGIVFCVFLTIVCKLLLIILGVYFLLTLFESFTKRESFSVSVLMILAFPILHISYGIGSLCAIIFSLRAVKS</sequence>
<proteinExistence type="predicted"/>
<organism evidence="3">
    <name type="scientific">Mesotoga infera</name>
    <dbReference type="NCBI Taxonomy" id="1236046"/>
    <lineage>
        <taxon>Bacteria</taxon>
        <taxon>Thermotogati</taxon>
        <taxon>Thermotogota</taxon>
        <taxon>Thermotogae</taxon>
        <taxon>Kosmotogales</taxon>
        <taxon>Kosmotogaceae</taxon>
        <taxon>Mesotoga</taxon>
    </lineage>
</organism>
<dbReference type="SUPFAM" id="SSF53448">
    <property type="entry name" value="Nucleotide-diphospho-sugar transferases"/>
    <property type="match status" value="1"/>
</dbReference>
<name>A0A7C1CU61_9BACT</name>
<dbReference type="Proteomes" id="UP000886198">
    <property type="component" value="Unassembled WGS sequence"/>
</dbReference>
<evidence type="ECO:0000313" key="3">
    <source>
        <dbReference type="EMBL" id="HDP76915.1"/>
    </source>
</evidence>
<dbReference type="AlphaFoldDB" id="A0A7C1CU61"/>
<dbReference type="EMBL" id="DSBT01000056">
    <property type="protein sequence ID" value="HDP76915.1"/>
    <property type="molecule type" value="Genomic_DNA"/>
</dbReference>
<keyword evidence="1" id="KW-1133">Transmembrane helix</keyword>
<feature type="transmembrane region" description="Helical" evidence="1">
    <location>
        <begin position="301"/>
        <end position="330"/>
    </location>
</feature>
<accession>A0A7C1CU61</accession>
<evidence type="ECO:0000259" key="2">
    <source>
        <dbReference type="Pfam" id="PF00535"/>
    </source>
</evidence>
<dbReference type="InterPro" id="IPR001173">
    <property type="entry name" value="Glyco_trans_2-like"/>
</dbReference>
<dbReference type="InterPro" id="IPR029044">
    <property type="entry name" value="Nucleotide-diphossugar_trans"/>
</dbReference>
<gene>
    <name evidence="3" type="ORF">ENN47_01770</name>
</gene>
<protein>
    <submittedName>
        <fullName evidence="3">Glycosyltransferase family 2 protein</fullName>
    </submittedName>
</protein>
<feature type="transmembrane region" description="Helical" evidence="1">
    <location>
        <begin position="256"/>
        <end position="289"/>
    </location>
</feature>
<reference evidence="3" key="1">
    <citation type="journal article" date="2020" name="mSystems">
        <title>Genome- and Community-Level Interaction Insights into Carbon Utilization and Element Cycling Functions of Hydrothermarchaeota in Hydrothermal Sediment.</title>
        <authorList>
            <person name="Zhou Z."/>
            <person name="Liu Y."/>
            <person name="Xu W."/>
            <person name="Pan J."/>
            <person name="Luo Z.H."/>
            <person name="Li M."/>
        </authorList>
    </citation>
    <scope>NUCLEOTIDE SEQUENCE [LARGE SCALE GENOMIC DNA]</scope>
    <source>
        <strain evidence="3">SpSt-1179</strain>
    </source>
</reference>
<dbReference type="Pfam" id="PF00535">
    <property type="entry name" value="Glycos_transf_2"/>
    <property type="match status" value="1"/>
</dbReference>
<dbReference type="CDD" id="cd02525">
    <property type="entry name" value="Succinoglycan_BP_ExoA"/>
    <property type="match status" value="1"/>
</dbReference>